<evidence type="ECO:0000256" key="1">
    <source>
        <dbReference type="SAM" id="SignalP"/>
    </source>
</evidence>
<accession>A0A5B0LQ09</accession>
<evidence type="ECO:0000313" key="5">
    <source>
        <dbReference type="Proteomes" id="UP000325313"/>
    </source>
</evidence>
<dbReference type="EMBL" id="VSWC01000196">
    <property type="protein sequence ID" value="KAA1066511.1"/>
    <property type="molecule type" value="Genomic_DNA"/>
</dbReference>
<reference evidence="4 5" key="1">
    <citation type="submission" date="2019-05" db="EMBL/GenBank/DDBJ databases">
        <title>Emergence of the Ug99 lineage of the wheat stem rust pathogen through somatic hybridization.</title>
        <authorList>
            <person name="Li F."/>
            <person name="Upadhyaya N.M."/>
            <person name="Sperschneider J."/>
            <person name="Matny O."/>
            <person name="Nguyen-Phuc H."/>
            <person name="Mago R."/>
            <person name="Raley C."/>
            <person name="Miller M.E."/>
            <person name="Silverstein K.A.T."/>
            <person name="Henningsen E."/>
            <person name="Hirsch C.D."/>
            <person name="Visser B."/>
            <person name="Pretorius Z.A."/>
            <person name="Steffenson B.J."/>
            <person name="Schwessinger B."/>
            <person name="Dodds P.N."/>
            <person name="Figueroa M."/>
        </authorList>
    </citation>
    <scope>NUCLEOTIDE SEQUENCE [LARGE SCALE GENOMIC DNA]</scope>
    <source>
        <strain evidence="2">21-0</strain>
        <strain evidence="3 5">Ug99</strain>
    </source>
</reference>
<name>A0A5B0LQ09_PUCGR</name>
<feature type="chain" id="PRO_5036137021" evidence="1">
    <location>
        <begin position="23"/>
        <end position="103"/>
    </location>
</feature>
<gene>
    <name evidence="2" type="ORF">PGT21_031952</name>
    <name evidence="3" type="ORF">PGTUg99_026257</name>
</gene>
<evidence type="ECO:0000313" key="4">
    <source>
        <dbReference type="Proteomes" id="UP000324748"/>
    </source>
</evidence>
<dbReference type="Proteomes" id="UP000324748">
    <property type="component" value="Unassembled WGS sequence"/>
</dbReference>
<comment type="caution">
    <text evidence="2">The sequence shown here is derived from an EMBL/GenBank/DDBJ whole genome shotgun (WGS) entry which is preliminary data.</text>
</comment>
<dbReference type="EMBL" id="VDEP01000440">
    <property type="protein sequence ID" value="KAA1081882.1"/>
    <property type="molecule type" value="Genomic_DNA"/>
</dbReference>
<proteinExistence type="predicted"/>
<evidence type="ECO:0000313" key="3">
    <source>
        <dbReference type="EMBL" id="KAA1081882.1"/>
    </source>
</evidence>
<sequence>MMRIFKLSLVVLAISVDKLAKAFNCGSAAPQNVCKVVLEDLIPVYIRADDIPIDGGDVKYVGGGQDCRNYYSSLRGCCPPNTIRPGSWIYPSQFEPAKCHGAL</sequence>
<dbReference type="AlphaFoldDB" id="A0A5B0LQ09"/>
<organism evidence="2 4">
    <name type="scientific">Puccinia graminis f. sp. tritici</name>
    <dbReference type="NCBI Taxonomy" id="56615"/>
    <lineage>
        <taxon>Eukaryota</taxon>
        <taxon>Fungi</taxon>
        <taxon>Dikarya</taxon>
        <taxon>Basidiomycota</taxon>
        <taxon>Pucciniomycotina</taxon>
        <taxon>Pucciniomycetes</taxon>
        <taxon>Pucciniales</taxon>
        <taxon>Pucciniaceae</taxon>
        <taxon>Puccinia</taxon>
    </lineage>
</organism>
<keyword evidence="4" id="KW-1185">Reference proteome</keyword>
<feature type="signal peptide" evidence="1">
    <location>
        <begin position="1"/>
        <end position="22"/>
    </location>
</feature>
<dbReference type="Proteomes" id="UP000325313">
    <property type="component" value="Unassembled WGS sequence"/>
</dbReference>
<keyword evidence="1" id="KW-0732">Signal</keyword>
<protein>
    <submittedName>
        <fullName evidence="2">Uncharacterized protein</fullName>
    </submittedName>
</protein>
<evidence type="ECO:0000313" key="2">
    <source>
        <dbReference type="EMBL" id="KAA1066511.1"/>
    </source>
</evidence>